<evidence type="ECO:0000256" key="2">
    <source>
        <dbReference type="ARBA" id="ARBA00022679"/>
    </source>
</evidence>
<keyword evidence="7" id="KW-1185">Reference proteome</keyword>
<dbReference type="SUPFAM" id="SSF53167">
    <property type="entry name" value="Purine and uridine phosphorylases"/>
    <property type="match status" value="1"/>
</dbReference>
<evidence type="ECO:0000256" key="1">
    <source>
        <dbReference type="ARBA" id="ARBA00022676"/>
    </source>
</evidence>
<dbReference type="PROSITE" id="PS01240">
    <property type="entry name" value="PNP_MTAP_2"/>
    <property type="match status" value="1"/>
</dbReference>
<dbReference type="AlphaFoldDB" id="A0A9P6LVF1"/>
<dbReference type="CDD" id="cd09010">
    <property type="entry name" value="MTAP_SsMTAPII_like_MTIP"/>
    <property type="match status" value="1"/>
</dbReference>
<dbReference type="PANTHER" id="PTHR42679:SF2">
    <property type="entry name" value="S-METHYL-5'-THIOADENOSINE PHOSPHORYLASE"/>
    <property type="match status" value="1"/>
</dbReference>
<dbReference type="EC" id="2.4.2.28" evidence="4"/>
<dbReference type="EMBL" id="JAAAHY010001840">
    <property type="protein sequence ID" value="KAF9946471.1"/>
    <property type="molecule type" value="Genomic_DNA"/>
</dbReference>
<comment type="subunit">
    <text evidence="4">Homotrimer.</text>
</comment>
<comment type="caution">
    <text evidence="6">The sequence shown here is derived from an EMBL/GenBank/DDBJ whole genome shotgun (WGS) entry which is preliminary data.</text>
</comment>
<feature type="binding site" evidence="4">
    <location>
        <position position="17"/>
    </location>
    <ligand>
        <name>phosphate</name>
        <dbReference type="ChEBI" id="CHEBI:43474"/>
    </ligand>
</feature>
<comment type="similarity">
    <text evidence="4">Belongs to the PNP/MTAP phosphorylase family. MTAP subfamily.</text>
</comment>
<feature type="binding site" evidence="4">
    <location>
        <begin position="93"/>
        <end position="94"/>
    </location>
    <ligand>
        <name>phosphate</name>
        <dbReference type="ChEBI" id="CHEBI:43474"/>
    </ligand>
</feature>
<dbReference type="InterPro" id="IPR035994">
    <property type="entry name" value="Nucleoside_phosphorylase_sf"/>
</dbReference>
<proteinExistence type="inferred from homology"/>
<dbReference type="PANTHER" id="PTHR42679">
    <property type="entry name" value="S-METHYL-5'-THIOADENOSINE PHOSPHORYLASE"/>
    <property type="match status" value="1"/>
</dbReference>
<feature type="site" description="Important for substrate specificity" evidence="4">
    <location>
        <position position="175"/>
    </location>
</feature>
<dbReference type="GO" id="GO:0006166">
    <property type="term" value="P:purine ribonucleoside salvage"/>
    <property type="evidence" value="ECO:0007669"/>
    <property type="project" value="UniProtKB-KW"/>
</dbReference>
<feature type="binding site" evidence="4">
    <location>
        <position position="193"/>
    </location>
    <ligand>
        <name>substrate</name>
    </ligand>
</feature>
<comment type="catalytic activity">
    <reaction evidence="4">
        <text>S-methyl-5'-thioadenosine + phosphate = 5-(methylsulfanyl)-alpha-D-ribose 1-phosphate + adenine</text>
        <dbReference type="Rhea" id="RHEA:11852"/>
        <dbReference type="ChEBI" id="CHEBI:16708"/>
        <dbReference type="ChEBI" id="CHEBI:17509"/>
        <dbReference type="ChEBI" id="CHEBI:43474"/>
        <dbReference type="ChEBI" id="CHEBI:58533"/>
        <dbReference type="EC" id="2.4.2.28"/>
    </reaction>
</comment>
<feature type="binding site" evidence="4">
    <location>
        <position position="194"/>
    </location>
    <ligand>
        <name>phosphate</name>
        <dbReference type="ChEBI" id="CHEBI:43474"/>
    </ligand>
</feature>
<dbReference type="GO" id="GO:0017061">
    <property type="term" value="F:S-methyl-5-thioadenosine phosphorylase activity"/>
    <property type="evidence" value="ECO:0007669"/>
    <property type="project" value="UniProtKB-UniRule"/>
</dbReference>
<protein>
    <recommendedName>
        <fullName evidence="4">S-methyl-5'-thioadenosine phosphorylase</fullName>
        <ecNumber evidence="4">2.4.2.28</ecNumber>
    </recommendedName>
    <alternativeName>
        <fullName evidence="4">5'-methylthioadenosine phosphorylase</fullName>
        <shortName evidence="4">MTA phosphorylase</shortName>
        <shortName evidence="4">MTAP</shortName>
        <shortName evidence="4">MTAPase</shortName>
    </alternativeName>
</protein>
<dbReference type="InterPro" id="IPR000845">
    <property type="entry name" value="Nucleoside_phosphorylase_d"/>
</dbReference>
<reference evidence="6" key="1">
    <citation type="journal article" date="2020" name="Fungal Divers.">
        <title>Resolving the Mortierellaceae phylogeny through synthesis of multi-gene phylogenetics and phylogenomics.</title>
        <authorList>
            <person name="Vandepol N."/>
            <person name="Liber J."/>
            <person name="Desiro A."/>
            <person name="Na H."/>
            <person name="Kennedy M."/>
            <person name="Barry K."/>
            <person name="Grigoriev I.V."/>
            <person name="Miller A.N."/>
            <person name="O'Donnell K."/>
            <person name="Stajich J.E."/>
            <person name="Bonito G."/>
        </authorList>
    </citation>
    <scope>NUCLEOTIDE SEQUENCE</scope>
    <source>
        <strain evidence="6">CK1249</strain>
    </source>
</reference>
<feature type="binding site" evidence="4">
    <location>
        <begin position="217"/>
        <end position="219"/>
    </location>
    <ligand>
        <name>substrate</name>
    </ligand>
</feature>
<dbReference type="Gene3D" id="3.40.50.1580">
    <property type="entry name" value="Nucleoside phosphorylase domain"/>
    <property type="match status" value="1"/>
</dbReference>
<dbReference type="OrthoDB" id="431409at2759"/>
<dbReference type="GO" id="GO:0005829">
    <property type="term" value="C:cytosol"/>
    <property type="evidence" value="ECO:0007669"/>
    <property type="project" value="TreeGrafter"/>
</dbReference>
<keyword evidence="4" id="KW-0539">Nucleus</keyword>
<feature type="binding site" evidence="4">
    <location>
        <begin position="60"/>
        <end position="61"/>
    </location>
    <ligand>
        <name>phosphate</name>
        <dbReference type="ChEBI" id="CHEBI:43474"/>
    </ligand>
</feature>
<evidence type="ECO:0000259" key="5">
    <source>
        <dbReference type="Pfam" id="PF01048"/>
    </source>
</evidence>
<comment type="pathway">
    <text evidence="4">Amino-acid biosynthesis; L-methionine biosynthesis via salvage pathway; S-methyl-5-thio-alpha-D-ribose 1-phosphate from S-methyl-5'-thioadenosine (phosphorylase route): step 1/1.</text>
</comment>
<keyword evidence="3 4" id="KW-0660">Purine salvage</keyword>
<name>A0A9P6LVF1_MORAP</name>
<sequence length="301" mass="32574">MASYLASPVKIAVIGGSGLYNLEGLEVVAEVNPETPWGKPSDAITIAKTATGLHVAFLARHGRGHYLTPSEVPARANIAALKSLGVEAIIAYSAVGSLREELKPRDFVLPAQIIDRTKGIRASSFFEDGLVAHAMFADPFSAVLEKVIWEQRGVIEGGDFHRQKTLVCMEGPQFSTRAESHMYRSFGADLINMSVLPEAKLAREAEIAYQMICMSTDYDCWKEHEVAVTVEAVVANLKANSSNAQRLLAAILPGLAAVVESGEVMEGLKGSMRFACMTAPEKRSQAAVNKLEFLLPGYYTV</sequence>
<dbReference type="Pfam" id="PF01048">
    <property type="entry name" value="PNP_UDP_1"/>
    <property type="match status" value="1"/>
</dbReference>
<evidence type="ECO:0000313" key="6">
    <source>
        <dbReference type="EMBL" id="KAF9946471.1"/>
    </source>
</evidence>
<dbReference type="NCBIfam" id="TIGR01694">
    <property type="entry name" value="MTAP"/>
    <property type="match status" value="1"/>
</dbReference>
<dbReference type="Proteomes" id="UP000738359">
    <property type="component" value="Unassembled WGS sequence"/>
</dbReference>
<dbReference type="HAMAP" id="MF_01963">
    <property type="entry name" value="MTAP"/>
    <property type="match status" value="1"/>
</dbReference>
<dbReference type="InterPro" id="IPR018099">
    <property type="entry name" value="Purine_phosphorylase-2_CS"/>
</dbReference>
<feature type="domain" description="Nucleoside phosphorylase" evidence="5">
    <location>
        <begin position="10"/>
        <end position="252"/>
    </location>
</feature>
<evidence type="ECO:0000313" key="7">
    <source>
        <dbReference type="Proteomes" id="UP000738359"/>
    </source>
</evidence>
<comment type="subcellular location">
    <subcellularLocation>
        <location evidence="4">Cytoplasm</location>
    </subcellularLocation>
    <subcellularLocation>
        <location evidence="4">Nucleus</location>
    </subcellularLocation>
</comment>
<accession>A0A9P6LVF1</accession>
<gene>
    <name evidence="6" type="ORF">BGZ70_003205</name>
</gene>
<keyword evidence="1 4" id="KW-0328">Glycosyltransferase</keyword>
<feature type="site" description="Important for substrate specificity" evidence="4">
    <location>
        <position position="230"/>
    </location>
</feature>
<keyword evidence="2 4" id="KW-0808">Transferase</keyword>
<dbReference type="GO" id="GO:0019509">
    <property type="term" value="P:L-methionine salvage from methylthioadenosine"/>
    <property type="evidence" value="ECO:0007669"/>
    <property type="project" value="UniProtKB-UniRule"/>
</dbReference>
<dbReference type="GO" id="GO:0005634">
    <property type="term" value="C:nucleus"/>
    <property type="evidence" value="ECO:0007669"/>
    <property type="project" value="UniProtKB-SubCell"/>
</dbReference>
<evidence type="ECO:0000256" key="3">
    <source>
        <dbReference type="ARBA" id="ARBA00022726"/>
    </source>
</evidence>
<dbReference type="InterPro" id="IPR010044">
    <property type="entry name" value="MTAP"/>
</dbReference>
<dbReference type="FunFam" id="3.40.50.1580:FF:000008">
    <property type="entry name" value="S-methyl-5'-thioadenosine phosphorylase"/>
    <property type="match status" value="1"/>
</dbReference>
<organism evidence="6 7">
    <name type="scientific">Mortierella alpina</name>
    <name type="common">Oleaginous fungus</name>
    <name type="synonym">Mortierella renispora</name>
    <dbReference type="NCBI Taxonomy" id="64518"/>
    <lineage>
        <taxon>Eukaryota</taxon>
        <taxon>Fungi</taxon>
        <taxon>Fungi incertae sedis</taxon>
        <taxon>Mucoromycota</taxon>
        <taxon>Mortierellomycotina</taxon>
        <taxon>Mortierellomycetes</taxon>
        <taxon>Mortierellales</taxon>
        <taxon>Mortierellaceae</taxon>
        <taxon>Mortierella</taxon>
    </lineage>
</organism>
<evidence type="ECO:0000256" key="4">
    <source>
        <dbReference type="HAMAP-Rule" id="MF_03155"/>
    </source>
</evidence>
<comment type="function">
    <text evidence="4">Catalyzes the reversible phosphorylation of S-methyl-5'-thioadenosine (MTA) to adenine and 5-methylthioribose-1-phosphate. Involved in the breakdown of MTA, a major by-product of polyamine biosynthesis. Responsible for the first step in the methionine salvage pathway after MTA has been generated from S-adenosylmethionine. Has broad substrate specificity with 6-aminopurine nucleosides as preferred substrates.</text>
</comment>
<keyword evidence="4" id="KW-0963">Cytoplasm</keyword>